<dbReference type="Gene3D" id="1.20.1070.10">
    <property type="entry name" value="Rhodopsin 7-helix transmembrane proteins"/>
    <property type="match status" value="1"/>
</dbReference>
<dbReference type="SUPFAM" id="SSF81321">
    <property type="entry name" value="Family A G protein-coupled receptor-like"/>
    <property type="match status" value="1"/>
</dbReference>
<name>A0A6G0YJG2_APHCR</name>
<evidence type="ECO:0000256" key="5">
    <source>
        <dbReference type="ARBA" id="ARBA00023040"/>
    </source>
</evidence>
<dbReference type="OrthoDB" id="9445642at2759"/>
<dbReference type="Pfam" id="PF00001">
    <property type="entry name" value="7tm_1"/>
    <property type="match status" value="1"/>
</dbReference>
<feature type="transmembrane region" description="Helical" evidence="11">
    <location>
        <begin position="154"/>
        <end position="177"/>
    </location>
</feature>
<evidence type="ECO:0000256" key="2">
    <source>
        <dbReference type="ARBA" id="ARBA00010663"/>
    </source>
</evidence>
<dbReference type="EMBL" id="VUJU01003750">
    <property type="protein sequence ID" value="KAF0756820.1"/>
    <property type="molecule type" value="Genomic_DNA"/>
</dbReference>
<keyword evidence="5 9" id="KW-0297">G-protein coupled receptor</keyword>
<dbReference type="PANTHER" id="PTHR45695">
    <property type="entry name" value="LEUCOKININ RECEPTOR-RELATED"/>
    <property type="match status" value="1"/>
</dbReference>
<keyword evidence="4 11" id="KW-1133">Transmembrane helix</keyword>
<comment type="similarity">
    <text evidence="2 9">Belongs to the G-protein coupled receptor 1 family.</text>
</comment>
<comment type="caution">
    <text evidence="13">The sequence shown here is derived from an EMBL/GenBank/DDBJ whole genome shotgun (WGS) entry which is preliminary data.</text>
</comment>
<dbReference type="AlphaFoldDB" id="A0A6G0YJG2"/>
<protein>
    <submittedName>
        <fullName evidence="13">RYamide receptor-like</fullName>
    </submittedName>
</protein>
<evidence type="ECO:0000259" key="12">
    <source>
        <dbReference type="PROSITE" id="PS50262"/>
    </source>
</evidence>
<dbReference type="GO" id="GO:0004983">
    <property type="term" value="F:neuropeptide Y receptor activity"/>
    <property type="evidence" value="ECO:0007669"/>
    <property type="project" value="InterPro"/>
</dbReference>
<keyword evidence="14" id="KW-1185">Reference proteome</keyword>
<evidence type="ECO:0000313" key="13">
    <source>
        <dbReference type="EMBL" id="KAF0756820.1"/>
    </source>
</evidence>
<keyword evidence="7 9" id="KW-0675">Receptor</keyword>
<evidence type="ECO:0000256" key="3">
    <source>
        <dbReference type="ARBA" id="ARBA00022692"/>
    </source>
</evidence>
<dbReference type="Proteomes" id="UP000478052">
    <property type="component" value="Unassembled WGS sequence"/>
</dbReference>
<feature type="transmembrane region" description="Helical" evidence="11">
    <location>
        <begin position="25"/>
        <end position="44"/>
    </location>
</feature>
<dbReference type="PRINTS" id="PR01012">
    <property type="entry name" value="NRPEPTIDEYR"/>
</dbReference>
<organism evidence="13 14">
    <name type="scientific">Aphis craccivora</name>
    <name type="common">Cowpea aphid</name>
    <dbReference type="NCBI Taxonomy" id="307492"/>
    <lineage>
        <taxon>Eukaryota</taxon>
        <taxon>Metazoa</taxon>
        <taxon>Ecdysozoa</taxon>
        <taxon>Arthropoda</taxon>
        <taxon>Hexapoda</taxon>
        <taxon>Insecta</taxon>
        <taxon>Pterygota</taxon>
        <taxon>Neoptera</taxon>
        <taxon>Paraneoptera</taxon>
        <taxon>Hemiptera</taxon>
        <taxon>Sternorrhyncha</taxon>
        <taxon>Aphidomorpha</taxon>
        <taxon>Aphidoidea</taxon>
        <taxon>Aphididae</taxon>
        <taxon>Aphidini</taxon>
        <taxon>Aphis</taxon>
        <taxon>Aphis</taxon>
    </lineage>
</organism>
<evidence type="ECO:0000256" key="1">
    <source>
        <dbReference type="ARBA" id="ARBA00004141"/>
    </source>
</evidence>
<feature type="region of interest" description="Disordered" evidence="10">
    <location>
        <begin position="394"/>
        <end position="418"/>
    </location>
</feature>
<dbReference type="PROSITE" id="PS50262">
    <property type="entry name" value="G_PROTEIN_RECEP_F1_2"/>
    <property type="match status" value="1"/>
</dbReference>
<dbReference type="PANTHER" id="PTHR45695:SF9">
    <property type="entry name" value="LEUCOKININ RECEPTOR"/>
    <property type="match status" value="1"/>
</dbReference>
<evidence type="ECO:0000256" key="8">
    <source>
        <dbReference type="ARBA" id="ARBA00023224"/>
    </source>
</evidence>
<feature type="non-terminal residue" evidence="13">
    <location>
        <position position="636"/>
    </location>
</feature>
<keyword evidence="6 11" id="KW-0472">Membrane</keyword>
<dbReference type="SMART" id="SM01381">
    <property type="entry name" value="7TM_GPCR_Srsx"/>
    <property type="match status" value="1"/>
</dbReference>
<dbReference type="GO" id="GO:0005886">
    <property type="term" value="C:plasma membrane"/>
    <property type="evidence" value="ECO:0007669"/>
    <property type="project" value="TreeGrafter"/>
</dbReference>
<evidence type="ECO:0000256" key="11">
    <source>
        <dbReference type="SAM" id="Phobius"/>
    </source>
</evidence>
<dbReference type="PROSITE" id="PS00237">
    <property type="entry name" value="G_PROTEIN_RECEP_F1_1"/>
    <property type="match status" value="1"/>
</dbReference>
<dbReference type="InterPro" id="IPR000276">
    <property type="entry name" value="GPCR_Rhodpsn"/>
</dbReference>
<dbReference type="InterPro" id="IPR000611">
    <property type="entry name" value="NPY_rcpt"/>
</dbReference>
<proteinExistence type="inferred from homology"/>
<evidence type="ECO:0000256" key="10">
    <source>
        <dbReference type="SAM" id="MobiDB-lite"/>
    </source>
</evidence>
<evidence type="ECO:0000313" key="14">
    <source>
        <dbReference type="Proteomes" id="UP000478052"/>
    </source>
</evidence>
<gene>
    <name evidence="13" type="ORF">FWK35_00030306</name>
</gene>
<feature type="domain" description="G-protein coupled receptors family 1 profile" evidence="12">
    <location>
        <begin position="5"/>
        <end position="266"/>
    </location>
</feature>
<reference evidence="13 14" key="1">
    <citation type="submission" date="2019-08" db="EMBL/GenBank/DDBJ databases">
        <title>Whole genome of Aphis craccivora.</title>
        <authorList>
            <person name="Voronova N.V."/>
            <person name="Shulinski R.S."/>
            <person name="Bandarenka Y.V."/>
            <person name="Zhorov D.G."/>
            <person name="Warner D."/>
        </authorList>
    </citation>
    <scope>NUCLEOTIDE SEQUENCE [LARGE SCALE GENOMIC DNA]</scope>
    <source>
        <strain evidence="13">180601</strain>
        <tissue evidence="13">Whole Body</tissue>
    </source>
</reference>
<evidence type="ECO:0000256" key="6">
    <source>
        <dbReference type="ARBA" id="ARBA00023136"/>
    </source>
</evidence>
<dbReference type="InterPro" id="IPR017452">
    <property type="entry name" value="GPCR_Rhodpsn_7TM"/>
</dbReference>
<accession>A0A6G0YJG2</accession>
<feature type="compositionally biased region" description="Basic and acidic residues" evidence="10">
    <location>
        <begin position="401"/>
        <end position="415"/>
    </location>
</feature>
<evidence type="ECO:0000256" key="7">
    <source>
        <dbReference type="ARBA" id="ARBA00023170"/>
    </source>
</evidence>
<feature type="transmembrane region" description="Helical" evidence="11">
    <location>
        <begin position="64"/>
        <end position="82"/>
    </location>
</feature>
<dbReference type="Pfam" id="PF07530">
    <property type="entry name" value="PRE_C2HC"/>
    <property type="match status" value="1"/>
</dbReference>
<comment type="subcellular location">
    <subcellularLocation>
        <location evidence="1">Membrane</location>
        <topology evidence="1">Multi-pass membrane protein</topology>
    </subcellularLocation>
</comment>
<dbReference type="InterPro" id="IPR006579">
    <property type="entry name" value="Pre_C2HC_dom"/>
</dbReference>
<sequence>MAVVGNALVIWIVTSSKRMHNVTNLYIANLALADIVIGLFSIPFQAALLQRWNLPAIMCPFCPFVQVLSVNVSIFTLTAIAVDRHRAILSPLSAIPSKFRAKMSIATIWAIAFVLATPMAIALRVQFIEYGDRDGRKLVKPFCYNVQLPERSMLFYRITLLFVQYLVPVVIITVVYMRMALRLWGSHAPGNAQDSRDANLMRNKKKVIKMLVIVVGLFVLCWLPLQTYNVLQDIFPSINQFRYINIVFFCCDWLAMSNSCYNPFIYGIYNEKFKREFRIKLRHFRRGRFRGKSNANHGRFASMRSTTLSEWKRGYSTRCTDRTTANGVCVDSPPPRRDELEMFVCKSGKITLIKCGSRSDLEELCLQSDKKSKVCASPNRYALLSTDDTDDIAPTLSSTNLKDDPVNQPQTERDMGPPVPRIYIKNIVNYSVFNKLLIQTSPIQMALPVDHLHETNASFHSYTPRHLRTYRVAIRNLHFSTLSNDIVSAMAELGHSVKHIYNAKNKNKCPLPLFFVDILTQDNNKYILDIKSLFNTKVLIEKQHKKRHASPQCHNCQSYGHTRNNCCHEPKCVKCGENHLTKVCSKDQQSPAKCALYTKKHTANFKGCPVYKAAFKKPVHPAKGSDSNTYQKTKSY</sequence>
<dbReference type="PRINTS" id="PR00237">
    <property type="entry name" value="GPCRRHODOPSN"/>
</dbReference>
<evidence type="ECO:0000256" key="9">
    <source>
        <dbReference type="RuleBase" id="RU000688"/>
    </source>
</evidence>
<evidence type="ECO:0000256" key="4">
    <source>
        <dbReference type="ARBA" id="ARBA00022989"/>
    </source>
</evidence>
<keyword evidence="8 9" id="KW-0807">Transducer</keyword>
<feature type="transmembrane region" description="Helical" evidence="11">
    <location>
        <begin position="103"/>
        <end position="123"/>
    </location>
</feature>
<keyword evidence="3 9" id="KW-0812">Transmembrane</keyword>
<dbReference type="SMART" id="SM00596">
    <property type="entry name" value="PRE_C2HC"/>
    <property type="match status" value="1"/>
</dbReference>
<feature type="transmembrane region" description="Helical" evidence="11">
    <location>
        <begin position="207"/>
        <end position="225"/>
    </location>
</feature>